<protein>
    <submittedName>
        <fullName evidence="3">Sec1-like protein</fullName>
    </submittedName>
</protein>
<proteinExistence type="inferred from homology"/>
<dbReference type="OrthoDB" id="10251230at2759"/>
<evidence type="ECO:0000256" key="2">
    <source>
        <dbReference type="SAM" id="MobiDB-lite"/>
    </source>
</evidence>
<feature type="region of interest" description="Disordered" evidence="2">
    <location>
        <begin position="600"/>
        <end position="620"/>
    </location>
</feature>
<organism evidence="3 4">
    <name type="scientific">Pseudovirgaria hyperparasitica</name>
    <dbReference type="NCBI Taxonomy" id="470096"/>
    <lineage>
        <taxon>Eukaryota</taxon>
        <taxon>Fungi</taxon>
        <taxon>Dikarya</taxon>
        <taxon>Ascomycota</taxon>
        <taxon>Pezizomycotina</taxon>
        <taxon>Dothideomycetes</taxon>
        <taxon>Dothideomycetes incertae sedis</taxon>
        <taxon>Acrospermales</taxon>
        <taxon>Acrospermaceae</taxon>
        <taxon>Pseudovirgaria</taxon>
    </lineage>
</organism>
<dbReference type="Gene3D" id="3.40.50.1910">
    <property type="match status" value="1"/>
</dbReference>
<gene>
    <name evidence="3" type="ORF">EJ05DRAFT_475636</name>
</gene>
<dbReference type="Gene3D" id="3.40.50.2060">
    <property type="match status" value="1"/>
</dbReference>
<dbReference type="AlphaFoldDB" id="A0A6A6W5V2"/>
<dbReference type="RefSeq" id="XP_033600759.1">
    <property type="nucleotide sequence ID" value="XM_033743848.1"/>
</dbReference>
<dbReference type="SUPFAM" id="SSF56815">
    <property type="entry name" value="Sec1/munc18-like (SM) proteins"/>
    <property type="match status" value="1"/>
</dbReference>
<dbReference type="Gene3D" id="1.25.40.60">
    <property type="match status" value="1"/>
</dbReference>
<dbReference type="InterPro" id="IPR027482">
    <property type="entry name" value="Sec1-like_dom2"/>
</dbReference>
<dbReference type="EMBL" id="ML996571">
    <property type="protein sequence ID" value="KAF2758308.1"/>
    <property type="molecule type" value="Genomic_DNA"/>
</dbReference>
<name>A0A6A6W5V2_9PEZI</name>
<dbReference type="InterPro" id="IPR043127">
    <property type="entry name" value="Sec-1-like_dom3a"/>
</dbReference>
<dbReference type="InterPro" id="IPR001619">
    <property type="entry name" value="Sec1-like"/>
</dbReference>
<keyword evidence="4" id="KW-1185">Reference proteome</keyword>
<evidence type="ECO:0000313" key="4">
    <source>
        <dbReference type="Proteomes" id="UP000799437"/>
    </source>
</evidence>
<dbReference type="InterPro" id="IPR043154">
    <property type="entry name" value="Sec-1-like_dom1"/>
</dbReference>
<reference evidence="3" key="1">
    <citation type="journal article" date="2020" name="Stud. Mycol.">
        <title>101 Dothideomycetes genomes: a test case for predicting lifestyles and emergence of pathogens.</title>
        <authorList>
            <person name="Haridas S."/>
            <person name="Albert R."/>
            <person name="Binder M."/>
            <person name="Bloem J."/>
            <person name="Labutti K."/>
            <person name="Salamov A."/>
            <person name="Andreopoulos B."/>
            <person name="Baker S."/>
            <person name="Barry K."/>
            <person name="Bills G."/>
            <person name="Bluhm B."/>
            <person name="Cannon C."/>
            <person name="Castanera R."/>
            <person name="Culley D."/>
            <person name="Daum C."/>
            <person name="Ezra D."/>
            <person name="Gonzalez J."/>
            <person name="Henrissat B."/>
            <person name="Kuo A."/>
            <person name="Liang C."/>
            <person name="Lipzen A."/>
            <person name="Lutzoni F."/>
            <person name="Magnuson J."/>
            <person name="Mondo S."/>
            <person name="Nolan M."/>
            <person name="Ohm R."/>
            <person name="Pangilinan J."/>
            <person name="Park H.-J."/>
            <person name="Ramirez L."/>
            <person name="Alfaro M."/>
            <person name="Sun H."/>
            <person name="Tritt A."/>
            <person name="Yoshinaga Y."/>
            <person name="Zwiers L.-H."/>
            <person name="Turgeon B."/>
            <person name="Goodwin S."/>
            <person name="Spatafora J."/>
            <person name="Crous P."/>
            <person name="Grigoriev I."/>
        </authorList>
    </citation>
    <scope>NUCLEOTIDE SEQUENCE</scope>
    <source>
        <strain evidence="3">CBS 121739</strain>
    </source>
</reference>
<comment type="similarity">
    <text evidence="1">Belongs to the STXBP/unc-18/SEC1 family.</text>
</comment>
<evidence type="ECO:0000313" key="3">
    <source>
        <dbReference type="EMBL" id="KAF2758308.1"/>
    </source>
</evidence>
<dbReference type="PANTHER" id="PTHR11679">
    <property type="entry name" value="VESICLE PROTEIN SORTING-ASSOCIATED"/>
    <property type="match status" value="1"/>
</dbReference>
<dbReference type="Pfam" id="PF00995">
    <property type="entry name" value="Sec1"/>
    <property type="match status" value="1"/>
</dbReference>
<dbReference type="Proteomes" id="UP000799437">
    <property type="component" value="Unassembled WGS sequence"/>
</dbReference>
<evidence type="ECO:0000256" key="1">
    <source>
        <dbReference type="ARBA" id="ARBA00009884"/>
    </source>
</evidence>
<dbReference type="Gene3D" id="3.90.830.10">
    <property type="entry name" value="Syntaxin Binding Protein 1, Chain A, domain 2"/>
    <property type="match status" value="1"/>
</dbReference>
<accession>A0A6A6W5V2</accession>
<dbReference type="PIRSF" id="PIRSF005715">
    <property type="entry name" value="VPS45_Sec1"/>
    <property type="match status" value="1"/>
</dbReference>
<dbReference type="GO" id="GO:0016192">
    <property type="term" value="P:vesicle-mediated transport"/>
    <property type="evidence" value="ECO:0007669"/>
    <property type="project" value="InterPro"/>
</dbReference>
<sequence>MASTYQSLRDKQIAAISRVLNLNHISSASDSQNESTSNGRAKSNPILDEDGEPIWKVLIFDNLGRDVISSVLRVNDLRGYGVTVHLNINTTRHTIPDVPAVYFVEPTPANLQIVTSDLARNLYSPAYLNFLSSIPRPLLEDFATQIATTGTSEHLAQIYDQYLNFIVTEPDLFSLGLGQDPYWVLNSGRVEDSVVEATIERIVSGLFSVVVTTGTIPIIRCPKEGAAEMIAARLDRKLRDHILNSKDNLFSGSTQKSQATVGTPAARPVLIIVDRNVDLVPMFSHSWTYQSLIHDVLKMRLNQIEVETPADESKPGKGPSKRTYDLNASDFFWTKNAGVPFPQVAEDIDAELTRYKDDAHEITRGTGASSIEDLQNDTSSSAKHLKAALTLLPELQERKTTLDMHMNIATALLKEIKTRQLDNYYQLEETITKQNKAQMLDLINDKDKGTEPKDKLRVFIIWFLSYEQDLGSDEMRRFETALRNAGADTLPLAFIRSVRQITRVNMMTSSLAPASQPSASNELFRGFSSISSRLTDRFKDAQLGQNFESLISGVKNFLPANKDLTLTKITESIMDPQNAASSAIAKTENYLYYDPRSANARGTMPPMNQAKNQQGGSVGRGIDASFGQRRQGFNEAIVFTVGGGSMDEYGNLQEWAQRTSGGGGNASTIGPRRRVAYGSTEIINSEDFLSDVLTRLGNELGA</sequence>
<dbReference type="GeneID" id="54484902"/>
<dbReference type="InterPro" id="IPR036045">
    <property type="entry name" value="Sec1-like_sf"/>
</dbReference>